<feature type="compositionally biased region" description="Basic and acidic residues" evidence="2">
    <location>
        <begin position="422"/>
        <end position="436"/>
    </location>
</feature>
<evidence type="ECO:0000313" key="4">
    <source>
        <dbReference type="Proteomes" id="UP000094444"/>
    </source>
</evidence>
<gene>
    <name evidence="3" type="ORF">DHEL01_v202664</name>
</gene>
<feature type="non-terminal residue" evidence="3">
    <location>
        <position position="1"/>
    </location>
</feature>
<dbReference type="Proteomes" id="UP000094444">
    <property type="component" value="Unassembled WGS sequence"/>
</dbReference>
<keyword evidence="1" id="KW-0175">Coiled coil</keyword>
<evidence type="ECO:0000256" key="2">
    <source>
        <dbReference type="SAM" id="MobiDB-lite"/>
    </source>
</evidence>
<feature type="region of interest" description="Disordered" evidence="2">
    <location>
        <begin position="403"/>
        <end position="468"/>
    </location>
</feature>
<feature type="region of interest" description="Disordered" evidence="2">
    <location>
        <begin position="19"/>
        <end position="115"/>
    </location>
</feature>
<reference evidence="3" key="1">
    <citation type="submission" date="2017-09" db="EMBL/GenBank/DDBJ databases">
        <title>Polyketide synthases of a Diaporthe helianthi virulent isolate.</title>
        <authorList>
            <person name="Baroncelli R."/>
        </authorList>
    </citation>
    <scope>NUCLEOTIDE SEQUENCE [LARGE SCALE GENOMIC DNA]</scope>
    <source>
        <strain evidence="3">7/96</strain>
    </source>
</reference>
<evidence type="ECO:0000313" key="3">
    <source>
        <dbReference type="EMBL" id="POS78951.1"/>
    </source>
</evidence>
<dbReference type="AlphaFoldDB" id="A0A2P5I8W6"/>
<feature type="compositionally biased region" description="Basic and acidic residues" evidence="2">
    <location>
        <begin position="106"/>
        <end position="115"/>
    </location>
</feature>
<comment type="caution">
    <text evidence="3">The sequence shown here is derived from an EMBL/GenBank/DDBJ whole genome shotgun (WGS) entry which is preliminary data.</text>
</comment>
<feature type="compositionally biased region" description="Acidic residues" evidence="2">
    <location>
        <begin position="94"/>
        <end position="105"/>
    </location>
</feature>
<protein>
    <submittedName>
        <fullName evidence="3">Uncharacterized protein</fullName>
    </submittedName>
</protein>
<keyword evidence="4" id="KW-1185">Reference proteome</keyword>
<name>A0A2P5I8W6_DIAHE</name>
<dbReference type="EMBL" id="MAVT02000148">
    <property type="protein sequence ID" value="POS78951.1"/>
    <property type="molecule type" value="Genomic_DNA"/>
</dbReference>
<proteinExistence type="predicted"/>
<feature type="compositionally biased region" description="Acidic residues" evidence="2">
    <location>
        <begin position="437"/>
        <end position="455"/>
    </location>
</feature>
<feature type="compositionally biased region" description="Polar residues" evidence="2">
    <location>
        <begin position="19"/>
        <end position="34"/>
    </location>
</feature>
<sequence>QHPPDPLEHHSDDVVESFVGSQDSGINLESINVENESETQELGDERKSPILRSGNIRDDAQDDNEATNNYLPPANAEYMGDETPSGNFTKVPDEESDDSDVDDDRDSLAPERDDGIKGHSCIRCNRVRTNDCPRTRHAIQEHLAVPVQMPFASLDDLLSAPNAPGRGLYKIEHVVEEKRQRAAELEEEIRCLQTQLYLVRELGDEAKTVVLRACVAFSDTRGAAGISNKLWAAYEAFCESLECKGASRDGWSVTCFGNHSNSYIQWDPSLNLFKDTAEIPLEDSNFRCEAATINDNGNTEYVVEFWPLARLEPLNGTAKTWEQQYPELYRLAKEAVQNSFGGNTVAQELLLSLPSPNLPFRHGWLLEYAPEPARAEHATMSRRWSYRRACRIPLELWLDSGSPTGCLANEPESDLTTSQDIEGDHEGSESCESHDADIEDDDSGLVEDSDREEDEVQRAAGDDEIYDG</sequence>
<organism evidence="3 4">
    <name type="scientific">Diaporthe helianthi</name>
    <dbReference type="NCBI Taxonomy" id="158607"/>
    <lineage>
        <taxon>Eukaryota</taxon>
        <taxon>Fungi</taxon>
        <taxon>Dikarya</taxon>
        <taxon>Ascomycota</taxon>
        <taxon>Pezizomycotina</taxon>
        <taxon>Sordariomycetes</taxon>
        <taxon>Sordariomycetidae</taxon>
        <taxon>Diaporthales</taxon>
        <taxon>Diaporthaceae</taxon>
        <taxon>Diaporthe</taxon>
    </lineage>
</organism>
<feature type="coiled-coil region" evidence="1">
    <location>
        <begin position="168"/>
        <end position="202"/>
    </location>
</feature>
<accession>A0A2P5I8W6</accession>
<dbReference type="InParanoid" id="A0A2P5I8W6"/>
<dbReference type="OrthoDB" id="5228679at2759"/>
<evidence type="ECO:0000256" key="1">
    <source>
        <dbReference type="SAM" id="Coils"/>
    </source>
</evidence>
<dbReference type="STRING" id="158607.A0A2P5I8W6"/>